<dbReference type="InterPro" id="IPR020476">
    <property type="entry name" value="Nudix_hydrolase"/>
</dbReference>
<dbReference type="PANTHER" id="PTHR43736">
    <property type="entry name" value="ADP-RIBOSE PYROPHOSPHATASE"/>
    <property type="match status" value="1"/>
</dbReference>
<evidence type="ECO:0000313" key="5">
    <source>
        <dbReference type="Proteomes" id="UP000035068"/>
    </source>
</evidence>
<keyword evidence="5" id="KW-1185">Reference proteome</keyword>
<keyword evidence="1 2" id="KW-0378">Hydrolase</keyword>
<dbReference type="CDD" id="cd18873">
    <property type="entry name" value="NUDIX_NadM_like"/>
    <property type="match status" value="1"/>
</dbReference>
<sequence length="145" mass="15949">MAGENLQCPKCGAIVKTFRNPFPTVDIIICVDNKIVLIERKNQPLGWALPGGFVDYGESLEDAARREAKEETGLDLNNMRQFRAYSDPNRDPRQHNISMVFIAEGKGTLQGGDDAARAGLFDLDALPAPLCFDHAEILGDFRGSL</sequence>
<dbReference type="Pfam" id="PF00293">
    <property type="entry name" value="NUDIX"/>
    <property type="match status" value="1"/>
</dbReference>
<dbReference type="PROSITE" id="PS51462">
    <property type="entry name" value="NUDIX"/>
    <property type="match status" value="1"/>
</dbReference>
<dbReference type="PROSITE" id="PS00893">
    <property type="entry name" value="NUDIX_BOX"/>
    <property type="match status" value="1"/>
</dbReference>
<dbReference type="PRINTS" id="PR00502">
    <property type="entry name" value="NUDIXFAMILY"/>
</dbReference>
<comment type="similarity">
    <text evidence="2">Belongs to the Nudix hydrolase family.</text>
</comment>
<gene>
    <name evidence="4" type="ORF">GFER_07285</name>
</gene>
<evidence type="ECO:0000256" key="1">
    <source>
        <dbReference type="ARBA" id="ARBA00022801"/>
    </source>
</evidence>
<reference evidence="4 5" key="1">
    <citation type="submission" date="2014-12" db="EMBL/GenBank/DDBJ databases">
        <title>Genomes of Geoalkalibacter ferrihydriticus and Geoalkalibacter subterraneus, two haloalkaliphilic metal-reducing members of the Geobacteraceae.</title>
        <authorList>
            <person name="Badalamenti J.P."/>
            <person name="Torres C.I."/>
            <person name="Krajmalnik-Brown R."/>
            <person name="Bond D.R."/>
        </authorList>
    </citation>
    <scope>NUCLEOTIDE SEQUENCE [LARGE SCALE GENOMIC DNA]</scope>
    <source>
        <strain evidence="4 5">DSM 17813</strain>
    </source>
</reference>
<dbReference type="GO" id="GO:0016787">
    <property type="term" value="F:hydrolase activity"/>
    <property type="evidence" value="ECO:0007669"/>
    <property type="project" value="UniProtKB-KW"/>
</dbReference>
<dbReference type="Gene3D" id="3.90.79.10">
    <property type="entry name" value="Nucleoside Triphosphate Pyrophosphohydrolase"/>
    <property type="match status" value="1"/>
</dbReference>
<accession>A0A0C2DTW0</accession>
<dbReference type="AlphaFoldDB" id="A0A0C2DTW0"/>
<evidence type="ECO:0000256" key="2">
    <source>
        <dbReference type="RuleBase" id="RU003476"/>
    </source>
</evidence>
<evidence type="ECO:0000313" key="4">
    <source>
        <dbReference type="EMBL" id="KIH76889.1"/>
    </source>
</evidence>
<dbReference type="SUPFAM" id="SSF55811">
    <property type="entry name" value="Nudix"/>
    <property type="match status" value="1"/>
</dbReference>
<dbReference type="PANTHER" id="PTHR43736:SF1">
    <property type="entry name" value="DIHYDRONEOPTERIN TRIPHOSPHATE DIPHOSPHATASE"/>
    <property type="match status" value="1"/>
</dbReference>
<organism evidence="4 5">
    <name type="scientific">Geoalkalibacter ferrihydriticus DSM 17813</name>
    <dbReference type="NCBI Taxonomy" id="1121915"/>
    <lineage>
        <taxon>Bacteria</taxon>
        <taxon>Pseudomonadati</taxon>
        <taxon>Thermodesulfobacteriota</taxon>
        <taxon>Desulfuromonadia</taxon>
        <taxon>Desulfuromonadales</taxon>
        <taxon>Geoalkalibacteraceae</taxon>
        <taxon>Geoalkalibacter</taxon>
    </lineage>
</organism>
<dbReference type="InterPro" id="IPR015797">
    <property type="entry name" value="NUDIX_hydrolase-like_dom_sf"/>
</dbReference>
<feature type="domain" description="Nudix hydrolase" evidence="3">
    <location>
        <begin position="20"/>
        <end position="145"/>
    </location>
</feature>
<dbReference type="EMBL" id="JWJD01000002">
    <property type="protein sequence ID" value="KIH76889.1"/>
    <property type="molecule type" value="Genomic_DNA"/>
</dbReference>
<dbReference type="InterPro" id="IPR000086">
    <property type="entry name" value="NUDIX_hydrolase_dom"/>
</dbReference>
<evidence type="ECO:0000259" key="3">
    <source>
        <dbReference type="PROSITE" id="PS51462"/>
    </source>
</evidence>
<dbReference type="InterPro" id="IPR020084">
    <property type="entry name" value="NUDIX_hydrolase_CS"/>
</dbReference>
<dbReference type="RefSeq" id="WP_040097951.1">
    <property type="nucleotide sequence ID" value="NZ_JWJD01000002.1"/>
</dbReference>
<proteinExistence type="inferred from homology"/>
<comment type="caution">
    <text evidence="4">The sequence shown here is derived from an EMBL/GenBank/DDBJ whole genome shotgun (WGS) entry which is preliminary data.</text>
</comment>
<name>A0A0C2DTW0_9BACT</name>
<dbReference type="Proteomes" id="UP000035068">
    <property type="component" value="Unassembled WGS sequence"/>
</dbReference>
<protein>
    <submittedName>
        <fullName evidence="4">NUDIX hydrolase</fullName>
    </submittedName>
</protein>